<dbReference type="OMA" id="NVVIASW"/>
<dbReference type="GeneID" id="30991601"/>
<dbReference type="PANTHER" id="PTHR10404">
    <property type="entry name" value="N-ACETYLATED-ALPHA-LINKED ACIDIC DIPEPTIDASE"/>
    <property type="match status" value="1"/>
</dbReference>
<name>A0A1E4RXG3_CYBJN</name>
<dbReference type="Pfam" id="PF02225">
    <property type="entry name" value="PA"/>
    <property type="match status" value="1"/>
</dbReference>
<dbReference type="SUPFAM" id="SSF47672">
    <property type="entry name" value="Transferrin receptor-like dimerisation domain"/>
    <property type="match status" value="1"/>
</dbReference>
<dbReference type="Pfam" id="PF04389">
    <property type="entry name" value="Peptidase_M28"/>
    <property type="match status" value="1"/>
</dbReference>
<keyword evidence="8" id="KW-1185">Reference proteome</keyword>
<feature type="signal peptide" evidence="3">
    <location>
        <begin position="1"/>
        <end position="29"/>
    </location>
</feature>
<dbReference type="SUPFAM" id="SSF53187">
    <property type="entry name" value="Zn-dependent exopeptidases"/>
    <property type="match status" value="1"/>
</dbReference>
<evidence type="ECO:0000256" key="2">
    <source>
        <dbReference type="SAM" id="MobiDB-lite"/>
    </source>
</evidence>
<dbReference type="InterPro" id="IPR046450">
    <property type="entry name" value="PA_dom_sf"/>
</dbReference>
<feature type="domain" description="Transferrin receptor-like dimerisation" evidence="5">
    <location>
        <begin position="620"/>
        <end position="741"/>
    </location>
</feature>
<dbReference type="AlphaFoldDB" id="A0A1E4RXG3"/>
<dbReference type="OrthoDB" id="5841748at2759"/>
<keyword evidence="3" id="KW-0732">Signal</keyword>
<feature type="domain" description="PA" evidence="4">
    <location>
        <begin position="159"/>
        <end position="229"/>
    </location>
</feature>
<dbReference type="CDD" id="cd08022">
    <property type="entry name" value="M28_PSMA_like"/>
    <property type="match status" value="1"/>
</dbReference>
<dbReference type="FunFam" id="3.50.30.30:FF:000008">
    <property type="entry name" value="Glutamate carboxypeptidase 2"/>
    <property type="match status" value="1"/>
</dbReference>
<evidence type="ECO:0000256" key="3">
    <source>
        <dbReference type="SAM" id="SignalP"/>
    </source>
</evidence>
<comment type="similarity">
    <text evidence="1">Belongs to the peptidase M28 family. M28B subfamily.</text>
</comment>
<dbReference type="InterPro" id="IPR007365">
    <property type="entry name" value="TFR-like_dimer_dom"/>
</dbReference>
<sequence length="742" mass="81640">MGVSDKSASSGGVTTSLVKLLCIASSVLALPTYDETSEKLSIDEITKIYQDVLTSSNNAGDWLKTYTQEQHLAGQNYHLAEFTAQRFEEFGFKAKFENFSVYINYPVENSIKVLEPNEDGSYELTYQPTLVEDELEEDPTTSGEGLVPAFHGYSANGNVTAELVFANYGTKEDFALLAENNIDLEGKIVIVRYGGIFRGLKVKFAQEAGALGVITYSDPADDYSPPDAEPYPKGPGRNPSSIQRGSVQFLSSLPGDPSRFTDRSPEALSNLTTIPRIPSLPISYKEAIPILETLNGYGSDLGFKGGVSTFNYTTGPSSAKINLYNNVEYDFTNITNVYGLIEGQEADKVVIIGNHRDAWVKGGAGDPNSGSAVLLELARGLNELFKQGYKPRYSILLASWDGEEYALLGSTSYAEKYAAKLDKQAVGYINVDVAVGGTHLELAGSPLFNQLLLDQGSLVTHPDTNVSLTERFLNESEILILGSGSDYTTFYEHLGIPSIDLGFNPGLGDPVYHYHSNYDSYHWISTFADPGFKYHNALAQYLGLLTLKLTEEKLLKSYSTSDYASAVAGYFSTLVSTIPQDWLNQTVVLDDDIIAPYSYSEDNLTSTDVTVLRDLITATNDTLSILEEVAKHHDEEKEYLQSQWDESVSTSSSPITKTLFDKRVATINDKSRNFEKQFLYEGGLKSREWFKHIVYASGRYTGYAGQSLPGLTEALEDDSFDEAARWIHILQVAAQRAIASLV</sequence>
<dbReference type="SUPFAM" id="SSF52025">
    <property type="entry name" value="PA domain"/>
    <property type="match status" value="1"/>
</dbReference>
<gene>
    <name evidence="7" type="ORF">CYBJADRAFT_186221</name>
</gene>
<dbReference type="Proteomes" id="UP000094389">
    <property type="component" value="Unassembled WGS sequence"/>
</dbReference>
<evidence type="ECO:0000256" key="1">
    <source>
        <dbReference type="ARBA" id="ARBA00005634"/>
    </source>
</evidence>
<feature type="chain" id="PRO_5009162503" evidence="3">
    <location>
        <begin position="30"/>
        <end position="742"/>
    </location>
</feature>
<evidence type="ECO:0000259" key="4">
    <source>
        <dbReference type="Pfam" id="PF02225"/>
    </source>
</evidence>
<dbReference type="RefSeq" id="XP_020069002.1">
    <property type="nucleotide sequence ID" value="XM_020217205.1"/>
</dbReference>
<dbReference type="GO" id="GO:0004180">
    <property type="term" value="F:carboxypeptidase activity"/>
    <property type="evidence" value="ECO:0007669"/>
    <property type="project" value="TreeGrafter"/>
</dbReference>
<protein>
    <submittedName>
        <fullName evidence="7">Zn-dependent exopeptidase</fullName>
    </submittedName>
</protein>
<dbReference type="FunFam" id="3.40.630.10:FF:000101">
    <property type="entry name" value="N-acetylated alpha-linked acidic dipeptidase like 1"/>
    <property type="match status" value="1"/>
</dbReference>
<evidence type="ECO:0000259" key="6">
    <source>
        <dbReference type="Pfam" id="PF04389"/>
    </source>
</evidence>
<dbReference type="PANTHER" id="PTHR10404:SF46">
    <property type="entry name" value="VACUOLAR PROTEIN SORTING-ASSOCIATED PROTEIN 70"/>
    <property type="match status" value="1"/>
</dbReference>
<feature type="region of interest" description="Disordered" evidence="2">
    <location>
        <begin position="219"/>
        <end position="241"/>
    </location>
</feature>
<evidence type="ECO:0000259" key="5">
    <source>
        <dbReference type="Pfam" id="PF04253"/>
    </source>
</evidence>
<evidence type="ECO:0000313" key="8">
    <source>
        <dbReference type="Proteomes" id="UP000094389"/>
    </source>
</evidence>
<proteinExistence type="inferred from homology"/>
<dbReference type="InterPro" id="IPR039373">
    <property type="entry name" value="Peptidase_M28B"/>
</dbReference>
<reference evidence="7 8" key="1">
    <citation type="journal article" date="2016" name="Proc. Natl. Acad. Sci. U.S.A.">
        <title>Comparative genomics of biotechnologically important yeasts.</title>
        <authorList>
            <person name="Riley R."/>
            <person name="Haridas S."/>
            <person name="Wolfe K.H."/>
            <person name="Lopes M.R."/>
            <person name="Hittinger C.T."/>
            <person name="Goeker M."/>
            <person name="Salamov A.A."/>
            <person name="Wisecaver J.H."/>
            <person name="Long T.M."/>
            <person name="Calvey C.H."/>
            <person name="Aerts A.L."/>
            <person name="Barry K.W."/>
            <person name="Choi C."/>
            <person name="Clum A."/>
            <person name="Coughlan A.Y."/>
            <person name="Deshpande S."/>
            <person name="Douglass A.P."/>
            <person name="Hanson S.J."/>
            <person name="Klenk H.-P."/>
            <person name="LaButti K.M."/>
            <person name="Lapidus A."/>
            <person name="Lindquist E.A."/>
            <person name="Lipzen A.M."/>
            <person name="Meier-Kolthoff J.P."/>
            <person name="Ohm R.A."/>
            <person name="Otillar R.P."/>
            <person name="Pangilinan J.L."/>
            <person name="Peng Y."/>
            <person name="Rokas A."/>
            <person name="Rosa C.A."/>
            <person name="Scheuner C."/>
            <person name="Sibirny A.A."/>
            <person name="Slot J.C."/>
            <person name="Stielow J.B."/>
            <person name="Sun H."/>
            <person name="Kurtzman C.P."/>
            <person name="Blackwell M."/>
            <person name="Grigoriev I.V."/>
            <person name="Jeffries T.W."/>
        </authorList>
    </citation>
    <scope>NUCLEOTIDE SEQUENCE [LARGE SCALE GENOMIC DNA]</scope>
    <source>
        <strain evidence="8">ATCC 18201 / CBS 1600 / BCRC 20928 / JCM 3617 / NBRC 0987 / NRRL Y-1542</strain>
    </source>
</reference>
<dbReference type="Gene3D" id="3.50.30.30">
    <property type="match status" value="1"/>
</dbReference>
<dbReference type="InterPro" id="IPR003137">
    <property type="entry name" value="PA_domain"/>
</dbReference>
<dbReference type="InterPro" id="IPR007484">
    <property type="entry name" value="Peptidase_M28"/>
</dbReference>
<dbReference type="STRING" id="983966.A0A1E4RXG3"/>
<evidence type="ECO:0000313" key="7">
    <source>
        <dbReference type="EMBL" id="ODV71963.1"/>
    </source>
</evidence>
<dbReference type="Gene3D" id="1.20.930.40">
    <property type="entry name" value="Transferrin receptor-like, dimerisation domain"/>
    <property type="match status" value="1"/>
</dbReference>
<dbReference type="Gene3D" id="3.40.630.10">
    <property type="entry name" value="Zn peptidases"/>
    <property type="match status" value="1"/>
</dbReference>
<organism evidence="7 8">
    <name type="scientific">Cyberlindnera jadinii (strain ATCC 18201 / CBS 1600 / BCRC 20928 / JCM 3617 / NBRC 0987 / NRRL Y-1542)</name>
    <name type="common">Torula yeast</name>
    <name type="synonym">Candida utilis</name>
    <dbReference type="NCBI Taxonomy" id="983966"/>
    <lineage>
        <taxon>Eukaryota</taxon>
        <taxon>Fungi</taxon>
        <taxon>Dikarya</taxon>
        <taxon>Ascomycota</taxon>
        <taxon>Saccharomycotina</taxon>
        <taxon>Saccharomycetes</taxon>
        <taxon>Phaffomycetales</taxon>
        <taxon>Phaffomycetaceae</taxon>
        <taxon>Cyberlindnera</taxon>
    </lineage>
</organism>
<accession>A0A1E4RXG3</accession>
<dbReference type="Pfam" id="PF04253">
    <property type="entry name" value="TFR_dimer"/>
    <property type="match status" value="1"/>
</dbReference>
<dbReference type="EMBL" id="KV453937">
    <property type="protein sequence ID" value="ODV71963.1"/>
    <property type="molecule type" value="Genomic_DNA"/>
</dbReference>
<dbReference type="InterPro" id="IPR036757">
    <property type="entry name" value="TFR-like_dimer_dom_sf"/>
</dbReference>
<feature type="domain" description="Peptidase M28" evidence="6">
    <location>
        <begin position="336"/>
        <end position="524"/>
    </location>
</feature>
<dbReference type="CDD" id="cd02121">
    <property type="entry name" value="PA_GCPII_like"/>
    <property type="match status" value="1"/>
</dbReference>